<comment type="similarity">
    <text evidence="2 6">Belongs to the class-A beta-lactamase family.</text>
</comment>
<dbReference type="NCBIfam" id="NF033103">
    <property type="entry name" value="bla_class_A"/>
    <property type="match status" value="1"/>
</dbReference>
<dbReference type="RefSeq" id="WP_221415863.1">
    <property type="nucleotide sequence ID" value="NZ_JACHKY010000003.1"/>
</dbReference>
<dbReference type="EMBL" id="JACHKY010000003">
    <property type="protein sequence ID" value="MBB4798676.1"/>
    <property type="molecule type" value="Genomic_DNA"/>
</dbReference>
<keyword evidence="5 6" id="KW-0046">Antibiotic resistance</keyword>
<comment type="catalytic activity">
    <reaction evidence="1 6">
        <text>a beta-lactam + H2O = a substituted beta-amino acid</text>
        <dbReference type="Rhea" id="RHEA:20401"/>
        <dbReference type="ChEBI" id="CHEBI:15377"/>
        <dbReference type="ChEBI" id="CHEBI:35627"/>
        <dbReference type="ChEBI" id="CHEBI:140347"/>
        <dbReference type="EC" id="3.5.2.6"/>
    </reaction>
</comment>
<evidence type="ECO:0000256" key="5">
    <source>
        <dbReference type="ARBA" id="ARBA00023251"/>
    </source>
</evidence>
<proteinExistence type="inferred from homology"/>
<dbReference type="AlphaFoldDB" id="A0A7W7N4R8"/>
<dbReference type="SUPFAM" id="SSF56601">
    <property type="entry name" value="beta-lactamase/transpeptidase-like"/>
    <property type="match status" value="1"/>
</dbReference>
<keyword evidence="4 6" id="KW-0378">Hydrolase</keyword>
<dbReference type="GO" id="GO:0008800">
    <property type="term" value="F:beta-lactamase activity"/>
    <property type="evidence" value="ECO:0007669"/>
    <property type="project" value="UniProtKB-UniRule"/>
</dbReference>
<dbReference type="PANTHER" id="PTHR35333">
    <property type="entry name" value="BETA-LACTAMASE"/>
    <property type="match status" value="1"/>
</dbReference>
<dbReference type="InterPro" id="IPR045155">
    <property type="entry name" value="Beta-lactam_cat"/>
</dbReference>
<protein>
    <recommendedName>
        <fullName evidence="3 6">Beta-lactamase</fullName>
        <ecNumber evidence="3 6">3.5.2.6</ecNumber>
    </recommendedName>
</protein>
<dbReference type="PROSITE" id="PS51257">
    <property type="entry name" value="PROKAR_LIPOPROTEIN"/>
    <property type="match status" value="1"/>
</dbReference>
<dbReference type="Gene3D" id="3.40.710.10">
    <property type="entry name" value="DD-peptidase/beta-lactamase superfamily"/>
    <property type="match status" value="1"/>
</dbReference>
<gene>
    <name evidence="8" type="ORF">HNP32_002420</name>
</gene>
<dbReference type="EC" id="3.5.2.6" evidence="3 6"/>
<dbReference type="PANTHER" id="PTHR35333:SF3">
    <property type="entry name" value="BETA-LACTAMASE-TYPE TRANSPEPTIDASE FOLD CONTAINING PROTEIN"/>
    <property type="match status" value="1"/>
</dbReference>
<feature type="domain" description="Beta-lactamase class A catalytic" evidence="7">
    <location>
        <begin position="64"/>
        <end position="272"/>
    </location>
</feature>
<dbReference type="InterPro" id="IPR012338">
    <property type="entry name" value="Beta-lactam/transpept-like"/>
</dbReference>
<comment type="caution">
    <text evidence="8">The sequence shown here is derived from an EMBL/GenBank/DDBJ whole genome shotgun (WGS) entry which is preliminary data.</text>
</comment>
<name>A0A7W7N4R8_9CAUL</name>
<dbReference type="Proteomes" id="UP000539957">
    <property type="component" value="Unassembled WGS sequence"/>
</dbReference>
<dbReference type="PROSITE" id="PS00146">
    <property type="entry name" value="BETA_LACTAMASE_A"/>
    <property type="match status" value="1"/>
</dbReference>
<dbReference type="GO" id="GO:0046677">
    <property type="term" value="P:response to antibiotic"/>
    <property type="evidence" value="ECO:0007669"/>
    <property type="project" value="UniProtKB-UniRule"/>
</dbReference>
<evidence type="ECO:0000256" key="4">
    <source>
        <dbReference type="ARBA" id="ARBA00022801"/>
    </source>
</evidence>
<sequence>MGADRRIMLLGAGALMLAACSREVKSAETDLDADMAADGETLDLDLSDLEARHGGRLGLAVASGGMNAAWRGDERFVYCSTFKMYLAAATLLRVQAGQERLDRAIPITAADMINHAPTTEPAVGSTLTVEQLMKATVELSDNPAANILIREMGGLDALRAFYRGIGDDSTRVDRLEPEMNRADGDKDTITPIQSVQNISRLLVSPETPLNPTSKALLMRWMTDTPTGQGRIKAGVPAGWTVAHKTGTGGYGPTNDIGLIQPPKEAPMVIAVYFHATRDSTDAQREAVIADATRLALKALGHG</sequence>
<evidence type="ECO:0000256" key="6">
    <source>
        <dbReference type="RuleBase" id="RU361140"/>
    </source>
</evidence>
<reference evidence="8 9" key="1">
    <citation type="submission" date="2020-08" db="EMBL/GenBank/DDBJ databases">
        <title>Functional genomics of gut bacteria from endangered species of beetles.</title>
        <authorList>
            <person name="Carlos-Shanley C."/>
        </authorList>
    </citation>
    <scope>NUCLEOTIDE SEQUENCE [LARGE SCALE GENOMIC DNA]</scope>
    <source>
        <strain evidence="8 9">S00123</strain>
    </source>
</reference>
<dbReference type="InterPro" id="IPR000871">
    <property type="entry name" value="Beta-lactam_class-A"/>
</dbReference>
<accession>A0A7W7N4R8</accession>
<organism evidence="8 9">
    <name type="scientific">Brevundimonas bullata</name>
    <dbReference type="NCBI Taxonomy" id="13160"/>
    <lineage>
        <taxon>Bacteria</taxon>
        <taxon>Pseudomonadati</taxon>
        <taxon>Pseudomonadota</taxon>
        <taxon>Alphaproteobacteria</taxon>
        <taxon>Caulobacterales</taxon>
        <taxon>Caulobacteraceae</taxon>
        <taxon>Brevundimonas</taxon>
    </lineage>
</organism>
<evidence type="ECO:0000313" key="8">
    <source>
        <dbReference type="EMBL" id="MBB4798676.1"/>
    </source>
</evidence>
<dbReference type="GO" id="GO:0030655">
    <property type="term" value="P:beta-lactam antibiotic catabolic process"/>
    <property type="evidence" value="ECO:0007669"/>
    <property type="project" value="InterPro"/>
</dbReference>
<dbReference type="InterPro" id="IPR023650">
    <property type="entry name" value="Beta-lactam_class-A_AS"/>
</dbReference>
<keyword evidence="9" id="KW-1185">Reference proteome</keyword>
<dbReference type="PRINTS" id="PR00118">
    <property type="entry name" value="BLACTAMASEA"/>
</dbReference>
<evidence type="ECO:0000256" key="2">
    <source>
        <dbReference type="ARBA" id="ARBA00009009"/>
    </source>
</evidence>
<evidence type="ECO:0000313" key="9">
    <source>
        <dbReference type="Proteomes" id="UP000539957"/>
    </source>
</evidence>
<evidence type="ECO:0000256" key="3">
    <source>
        <dbReference type="ARBA" id="ARBA00012865"/>
    </source>
</evidence>
<evidence type="ECO:0000259" key="7">
    <source>
        <dbReference type="Pfam" id="PF13354"/>
    </source>
</evidence>
<evidence type="ECO:0000256" key="1">
    <source>
        <dbReference type="ARBA" id="ARBA00001526"/>
    </source>
</evidence>
<dbReference type="Pfam" id="PF13354">
    <property type="entry name" value="Beta-lactamase2"/>
    <property type="match status" value="1"/>
</dbReference>